<comment type="caution">
    <text evidence="8">The sequence shown here is derived from an EMBL/GenBank/DDBJ whole genome shotgun (WGS) entry which is preliminary data.</text>
</comment>
<dbReference type="InterPro" id="IPR051694">
    <property type="entry name" value="Immunoregulatory_rcpt-like"/>
</dbReference>
<proteinExistence type="predicted"/>
<evidence type="ECO:0000256" key="6">
    <source>
        <dbReference type="SAM" id="Phobius"/>
    </source>
</evidence>
<feature type="compositionally biased region" description="Low complexity" evidence="5">
    <location>
        <begin position="196"/>
        <end position="212"/>
    </location>
</feature>
<name>A0A9P3G755_9APHY</name>
<protein>
    <recommendedName>
        <fullName evidence="10">Transmembrane protein</fullName>
    </recommendedName>
</protein>
<reference evidence="8 9" key="1">
    <citation type="submission" date="2021-08" db="EMBL/GenBank/DDBJ databases">
        <title>Draft Genome Sequence of Phanerochaete sordida strain YK-624.</title>
        <authorList>
            <person name="Mori T."/>
            <person name="Dohra H."/>
            <person name="Suzuki T."/>
            <person name="Kawagishi H."/>
            <person name="Hirai H."/>
        </authorList>
    </citation>
    <scope>NUCLEOTIDE SEQUENCE [LARGE SCALE GENOMIC DNA]</scope>
    <source>
        <strain evidence="8 9">YK-624</strain>
    </source>
</reference>
<feature type="transmembrane region" description="Helical" evidence="6">
    <location>
        <begin position="233"/>
        <end position="253"/>
    </location>
</feature>
<keyword evidence="7" id="KW-0732">Signal</keyword>
<dbReference type="EMBL" id="BPQB01000012">
    <property type="protein sequence ID" value="GJE89297.1"/>
    <property type="molecule type" value="Genomic_DNA"/>
</dbReference>
<comment type="subcellular location">
    <subcellularLocation>
        <location evidence="1">Membrane</location>
        <topology evidence="1">Single-pass membrane protein</topology>
    </subcellularLocation>
</comment>
<evidence type="ECO:0000256" key="3">
    <source>
        <dbReference type="ARBA" id="ARBA00022989"/>
    </source>
</evidence>
<dbReference type="CDD" id="cd12087">
    <property type="entry name" value="TM_EGFR-like"/>
    <property type="match status" value="1"/>
</dbReference>
<feature type="compositionally biased region" description="Low complexity" evidence="5">
    <location>
        <begin position="355"/>
        <end position="371"/>
    </location>
</feature>
<dbReference type="AlphaFoldDB" id="A0A9P3G755"/>
<evidence type="ECO:0008006" key="10">
    <source>
        <dbReference type="Google" id="ProtNLM"/>
    </source>
</evidence>
<evidence type="ECO:0000313" key="8">
    <source>
        <dbReference type="EMBL" id="GJE89297.1"/>
    </source>
</evidence>
<evidence type="ECO:0000256" key="4">
    <source>
        <dbReference type="ARBA" id="ARBA00023136"/>
    </source>
</evidence>
<evidence type="ECO:0000256" key="5">
    <source>
        <dbReference type="SAM" id="MobiDB-lite"/>
    </source>
</evidence>
<dbReference type="GO" id="GO:0016020">
    <property type="term" value="C:membrane"/>
    <property type="evidence" value="ECO:0007669"/>
    <property type="project" value="UniProtKB-SubCell"/>
</dbReference>
<dbReference type="PANTHER" id="PTHR15549">
    <property type="entry name" value="PAIRED IMMUNOGLOBULIN-LIKE TYPE 2 RECEPTOR"/>
    <property type="match status" value="1"/>
</dbReference>
<feature type="signal peptide" evidence="7">
    <location>
        <begin position="1"/>
        <end position="19"/>
    </location>
</feature>
<dbReference type="GO" id="GO:0071944">
    <property type="term" value="C:cell periphery"/>
    <property type="evidence" value="ECO:0007669"/>
    <property type="project" value="UniProtKB-ARBA"/>
</dbReference>
<gene>
    <name evidence="8" type="ORF">PsYK624_053940</name>
</gene>
<keyword evidence="3 6" id="KW-1133">Transmembrane helix</keyword>
<evidence type="ECO:0000256" key="2">
    <source>
        <dbReference type="ARBA" id="ARBA00022692"/>
    </source>
</evidence>
<organism evidence="8 9">
    <name type="scientific">Phanerochaete sordida</name>
    <dbReference type="NCBI Taxonomy" id="48140"/>
    <lineage>
        <taxon>Eukaryota</taxon>
        <taxon>Fungi</taxon>
        <taxon>Dikarya</taxon>
        <taxon>Basidiomycota</taxon>
        <taxon>Agaricomycotina</taxon>
        <taxon>Agaricomycetes</taxon>
        <taxon>Polyporales</taxon>
        <taxon>Phanerochaetaceae</taxon>
        <taxon>Phanerochaete</taxon>
    </lineage>
</organism>
<evidence type="ECO:0000313" key="9">
    <source>
        <dbReference type="Proteomes" id="UP000703269"/>
    </source>
</evidence>
<dbReference type="Proteomes" id="UP000703269">
    <property type="component" value="Unassembled WGS sequence"/>
</dbReference>
<evidence type="ECO:0000256" key="7">
    <source>
        <dbReference type="SAM" id="SignalP"/>
    </source>
</evidence>
<feature type="region of interest" description="Disordered" evidence="5">
    <location>
        <begin position="195"/>
        <end position="226"/>
    </location>
</feature>
<sequence length="426" mass="44524">MPVPIPILLLLLSVLLAEAALINVTVDDAGVDQSTGLGVSYSPLADWNARTATSDCSECVVNLDPSQLYMGTWHDATYDGPNGPRTEVQSATFEFNGSAIYIYGTILTSPLIPLGDTGTTSLGFLVDNVLVKTFNNTPPGDGSQPTTYKYNILLYSNTSMSQGPHTFVLQNGLDGGSPSLILFDYLVYSTEHENATSTTSSSTTPLPTSTSPTPTPTQTPQPPASHSNTLVKVLPAVFGVLAVIVIIIFALLWRRRRSKHHRPSAPPPPPAVDLLAHPLSEANLHAHDGSHPVSHPGAAVYSRDSTPPLGAHAPLLAQTATGPSTSTFAPSYVGPAYAREQAFAPGQSSFAPGQSSFEPGHSSGPSSSGPSAYGLAPWSYPAEKLRSPAYPQGASQLGRNASLGVRSDGALSDVPPPYSSDIGDSV</sequence>
<keyword evidence="9" id="KW-1185">Reference proteome</keyword>
<feature type="chain" id="PRO_5040414039" description="Transmembrane protein" evidence="7">
    <location>
        <begin position="20"/>
        <end position="426"/>
    </location>
</feature>
<dbReference type="OrthoDB" id="3245657at2759"/>
<keyword evidence="2 6" id="KW-0812">Transmembrane</keyword>
<accession>A0A9P3G755</accession>
<dbReference type="PANTHER" id="PTHR15549:SF26">
    <property type="entry name" value="AXIAL BUDDING PATTERN PROTEIN 2-RELATED"/>
    <property type="match status" value="1"/>
</dbReference>
<feature type="region of interest" description="Disordered" evidence="5">
    <location>
        <begin position="346"/>
        <end position="426"/>
    </location>
</feature>
<evidence type="ECO:0000256" key="1">
    <source>
        <dbReference type="ARBA" id="ARBA00004167"/>
    </source>
</evidence>
<feature type="compositionally biased region" description="Pro residues" evidence="5">
    <location>
        <begin position="213"/>
        <end position="223"/>
    </location>
</feature>
<keyword evidence="4 6" id="KW-0472">Membrane</keyword>